<reference evidence="3" key="1">
    <citation type="submission" date="2018-02" db="EMBL/GenBank/DDBJ databases">
        <title>Rhizophora mucronata_Transcriptome.</title>
        <authorList>
            <person name="Meera S.P."/>
            <person name="Sreeshan A."/>
            <person name="Augustine A."/>
        </authorList>
    </citation>
    <scope>NUCLEOTIDE SEQUENCE</scope>
    <source>
        <tissue evidence="3">Leaf</tissue>
    </source>
</reference>
<proteinExistence type="predicted"/>
<accession>A0A2P2PWC8</accession>
<dbReference type="AlphaFoldDB" id="A0A2P2PWC8"/>
<feature type="signal peptide" evidence="2">
    <location>
        <begin position="1"/>
        <end position="18"/>
    </location>
</feature>
<sequence length="47" mass="5385">MCILFLFGTSVLIILANRQKIRKTLRSQKQLHGHNSRKEIEVHAAKG</sequence>
<evidence type="ECO:0000256" key="2">
    <source>
        <dbReference type="SAM" id="SignalP"/>
    </source>
</evidence>
<feature type="compositionally biased region" description="Basic residues" evidence="1">
    <location>
        <begin position="26"/>
        <end position="35"/>
    </location>
</feature>
<organism evidence="3">
    <name type="scientific">Rhizophora mucronata</name>
    <name type="common">Asiatic mangrove</name>
    <dbReference type="NCBI Taxonomy" id="61149"/>
    <lineage>
        <taxon>Eukaryota</taxon>
        <taxon>Viridiplantae</taxon>
        <taxon>Streptophyta</taxon>
        <taxon>Embryophyta</taxon>
        <taxon>Tracheophyta</taxon>
        <taxon>Spermatophyta</taxon>
        <taxon>Magnoliopsida</taxon>
        <taxon>eudicotyledons</taxon>
        <taxon>Gunneridae</taxon>
        <taxon>Pentapetalae</taxon>
        <taxon>rosids</taxon>
        <taxon>fabids</taxon>
        <taxon>Malpighiales</taxon>
        <taxon>Rhizophoraceae</taxon>
        <taxon>Rhizophora</taxon>
    </lineage>
</organism>
<evidence type="ECO:0000313" key="3">
    <source>
        <dbReference type="EMBL" id="MBX59041.1"/>
    </source>
</evidence>
<name>A0A2P2PWC8_RHIMU</name>
<protein>
    <submittedName>
        <fullName evidence="3">Uncharacterized protein</fullName>
    </submittedName>
</protein>
<evidence type="ECO:0000256" key="1">
    <source>
        <dbReference type="SAM" id="MobiDB-lite"/>
    </source>
</evidence>
<feature type="compositionally biased region" description="Basic and acidic residues" evidence="1">
    <location>
        <begin position="36"/>
        <end position="47"/>
    </location>
</feature>
<keyword evidence="2" id="KW-0732">Signal</keyword>
<feature type="chain" id="PRO_5015136572" evidence="2">
    <location>
        <begin position="19"/>
        <end position="47"/>
    </location>
</feature>
<feature type="region of interest" description="Disordered" evidence="1">
    <location>
        <begin position="26"/>
        <end position="47"/>
    </location>
</feature>
<dbReference type="EMBL" id="GGEC01078557">
    <property type="protein sequence ID" value="MBX59041.1"/>
    <property type="molecule type" value="Transcribed_RNA"/>
</dbReference>